<sequence length="75" mass="8729">MVMERRAIYVWNHVKGRLILPDNAMLSNTANRRSSRLGHGMELQLQATHLSTVQNSLLNKKKLIWNNLRPDEVSY</sequence>
<name>A0A914DD69_9BILA</name>
<proteinExistence type="predicted"/>
<accession>A0A914DD69</accession>
<evidence type="ECO:0000313" key="1">
    <source>
        <dbReference type="Proteomes" id="UP000887540"/>
    </source>
</evidence>
<reference evidence="2" key="1">
    <citation type="submission" date="2022-11" db="UniProtKB">
        <authorList>
            <consortium name="WormBaseParasite"/>
        </authorList>
    </citation>
    <scope>IDENTIFICATION</scope>
</reference>
<protein>
    <submittedName>
        <fullName evidence="2">Uncharacterized protein</fullName>
    </submittedName>
</protein>
<dbReference type="WBParaSite" id="ACRNAN_scaffold24008.g28055.t1">
    <property type="protein sequence ID" value="ACRNAN_scaffold24008.g28055.t1"/>
    <property type="gene ID" value="ACRNAN_scaffold24008.g28055"/>
</dbReference>
<evidence type="ECO:0000313" key="2">
    <source>
        <dbReference type="WBParaSite" id="ACRNAN_scaffold24008.g28055.t1"/>
    </source>
</evidence>
<dbReference type="AlphaFoldDB" id="A0A914DD69"/>
<organism evidence="1 2">
    <name type="scientific">Acrobeloides nanus</name>
    <dbReference type="NCBI Taxonomy" id="290746"/>
    <lineage>
        <taxon>Eukaryota</taxon>
        <taxon>Metazoa</taxon>
        <taxon>Ecdysozoa</taxon>
        <taxon>Nematoda</taxon>
        <taxon>Chromadorea</taxon>
        <taxon>Rhabditida</taxon>
        <taxon>Tylenchina</taxon>
        <taxon>Cephalobomorpha</taxon>
        <taxon>Cephaloboidea</taxon>
        <taxon>Cephalobidae</taxon>
        <taxon>Acrobeloides</taxon>
    </lineage>
</organism>
<keyword evidence="1" id="KW-1185">Reference proteome</keyword>
<dbReference type="Proteomes" id="UP000887540">
    <property type="component" value="Unplaced"/>
</dbReference>